<dbReference type="PROSITE" id="PS50231">
    <property type="entry name" value="RICIN_B_LECTIN"/>
    <property type="match status" value="1"/>
</dbReference>
<protein>
    <submittedName>
        <fullName evidence="7">Por secretion system C-terminal sorting domain-containing protein</fullName>
    </submittedName>
</protein>
<dbReference type="SMART" id="SM00247">
    <property type="entry name" value="XTALbg"/>
    <property type="match status" value="1"/>
</dbReference>
<dbReference type="STRING" id="415425.SAMN05444363_0962"/>
<keyword evidence="8" id="KW-1185">Reference proteome</keyword>
<dbReference type="SUPFAM" id="SSF49785">
    <property type="entry name" value="Galactose-binding domain-like"/>
    <property type="match status" value="1"/>
</dbReference>
<dbReference type="Pfam" id="PF18962">
    <property type="entry name" value="Por_Secre_tail"/>
    <property type="match status" value="1"/>
</dbReference>
<keyword evidence="2" id="KW-0732">Signal</keyword>
<dbReference type="InterPro" id="IPR006584">
    <property type="entry name" value="Cellulose-bd_IV"/>
</dbReference>
<dbReference type="Pfam" id="PF03422">
    <property type="entry name" value="CBM_6"/>
    <property type="match status" value="1"/>
</dbReference>
<feature type="transmembrane region" description="Helical" evidence="4">
    <location>
        <begin position="30"/>
        <end position="50"/>
    </location>
</feature>
<evidence type="ECO:0000256" key="4">
    <source>
        <dbReference type="SAM" id="Phobius"/>
    </source>
</evidence>
<dbReference type="SUPFAM" id="SSF49695">
    <property type="entry name" value="gamma-Crystallin-like"/>
    <property type="match status" value="1"/>
</dbReference>
<dbReference type="EMBL" id="FQZI01000002">
    <property type="protein sequence ID" value="SHI61295.1"/>
    <property type="molecule type" value="Genomic_DNA"/>
</dbReference>
<dbReference type="CDD" id="cd04080">
    <property type="entry name" value="CBM6_cellulase-like"/>
    <property type="match status" value="1"/>
</dbReference>
<dbReference type="AlphaFoldDB" id="A0A1M6CJU2"/>
<evidence type="ECO:0000259" key="6">
    <source>
        <dbReference type="PROSITE" id="PS51175"/>
    </source>
</evidence>
<dbReference type="PROSITE" id="PS50915">
    <property type="entry name" value="CRYSTALLIN_BETA_GAMMA"/>
    <property type="match status" value="1"/>
</dbReference>
<proteinExistence type="inferred from homology"/>
<dbReference type="Gene3D" id="2.60.120.380">
    <property type="match status" value="1"/>
</dbReference>
<dbReference type="InterPro" id="IPR000772">
    <property type="entry name" value="Ricin_B_lectin"/>
</dbReference>
<keyword evidence="4" id="KW-0812">Transmembrane</keyword>
<dbReference type="InterPro" id="IPR026444">
    <property type="entry name" value="Secre_tail"/>
</dbReference>
<dbReference type="Gene3D" id="2.80.10.50">
    <property type="match status" value="3"/>
</dbReference>
<keyword evidence="4" id="KW-0472">Membrane</keyword>
<organism evidence="7 8">
    <name type="scientific">Flavobacterium terrae</name>
    <dbReference type="NCBI Taxonomy" id="415425"/>
    <lineage>
        <taxon>Bacteria</taxon>
        <taxon>Pseudomonadati</taxon>
        <taxon>Bacteroidota</taxon>
        <taxon>Flavobacteriia</taxon>
        <taxon>Flavobacteriales</taxon>
        <taxon>Flavobacteriaceae</taxon>
        <taxon>Flavobacterium</taxon>
    </lineage>
</organism>
<dbReference type="InterPro" id="IPR011024">
    <property type="entry name" value="G_crystallin-like"/>
</dbReference>
<evidence type="ECO:0000313" key="8">
    <source>
        <dbReference type="Proteomes" id="UP000184488"/>
    </source>
</evidence>
<evidence type="ECO:0000313" key="7">
    <source>
        <dbReference type="EMBL" id="SHI61295.1"/>
    </source>
</evidence>
<dbReference type="CDD" id="cd00161">
    <property type="entry name" value="beta-trefoil_Ricin-like"/>
    <property type="match status" value="1"/>
</dbReference>
<dbReference type="GO" id="GO:0030246">
    <property type="term" value="F:carbohydrate binding"/>
    <property type="evidence" value="ECO:0007669"/>
    <property type="project" value="InterPro"/>
</dbReference>
<name>A0A1M6CJU2_9FLAO</name>
<feature type="domain" description="Beta/gamma crystallin 'Greek key'" evidence="5">
    <location>
        <begin position="570"/>
        <end position="609"/>
    </location>
</feature>
<evidence type="ECO:0000259" key="5">
    <source>
        <dbReference type="PROSITE" id="PS50915"/>
    </source>
</evidence>
<keyword evidence="4" id="KW-1133">Transmembrane helix</keyword>
<dbReference type="Proteomes" id="UP000184488">
    <property type="component" value="Unassembled WGS sequence"/>
</dbReference>
<sequence>MLKLSVGFDQLRVFFQINLTKIPMKNRSKYWLYLFVIIFSCSYTIAQTSLGNTKTVLRKLKQEVVNSNKNAIKKISLTIPDSKIITAKVNYIKSDNSSEFVIGEILNTPQSSFYLKVSNESVEGHIIFKSKKWAYKYYSDKTGNAFVKKVDINTLICVNYTNPNEVSNKSNKASTGTASIAPALLNLQSLPGAAGCVLLDFDGYNMPAGNLWNNGNAINAAPSGMSDADIQQHWEVVSEDYRPFNLNITTNESVFNSYPKNRRMRVVITPTNTAAPGAGGVAYIGSFNWDNDVPCWVFITSGKSGGDASSHEIGHTFDLGHDGRTSPAEEYFVGLDNTSWAPIMGAGYYRPIVQWSKGEYTAANNKQDDVAIIAGTKFGIGYRGDDYGNNTGLSTKLDYNSSGIINQKNGIISSEADYDFFSFTTGGGNVVINARTVSRDGNLHLLLRLYNSSGAEIGTYWNSDPYALNATMNVNLAAGKYYLGVDGNGAGNAASGGYSAYGSIGSYSITGTIPPGGSINSTTDVVTVYKDCNHAGFSAGLNVGDYTLSQLATLGVLNDDVSSIKIAQGYKVILYMDDNFLGSSVTLTSDLACFDATWNDKVSSIRVRPNGVTNLAGKYTLQNRYSGLNMDVVGGPGGSSADGVNIQQWNVSNTTNQQFNFEHLGDGVYKISAVHSGKCIDINGISKDNGANVQQWTYYGTPNQQFIVYAMDAGYYKLIAKHSGKVIEVAGYSTAAESNVQQWENVNQASGHWKLNPVAVTSTVIQAENYSSMSGIQVEATTDTGGGSNVGYCDTGDWMAYNNVNFPTTGAYLIEYRVASAVTGAKISSDLNAGSIVLGTLNVPNTGGWQNWQTISHTVSVNAGTYNFGIFIQTSGVNINWIRITKVANAAKVALDSKEEIQEEVEFKVYPNPTTDYLFFSSDIDYETVSILNSTGNLVLKSKPLQNRIDVTSLSSGVYFIEIKGVSGSFVKRFIKK</sequence>
<evidence type="ECO:0000256" key="3">
    <source>
        <dbReference type="ARBA" id="ARBA00022737"/>
    </source>
</evidence>
<keyword evidence="3" id="KW-0677">Repeat</keyword>
<dbReference type="InterPro" id="IPR035992">
    <property type="entry name" value="Ricin_B-like_lectins"/>
</dbReference>
<feature type="domain" description="CBM6" evidence="6">
    <location>
        <begin position="763"/>
        <end position="885"/>
    </location>
</feature>
<accession>A0A1M6CJU2</accession>
<dbReference type="SUPFAM" id="SSF55486">
    <property type="entry name" value="Metalloproteases ('zincins'), catalytic domain"/>
    <property type="match status" value="1"/>
</dbReference>
<dbReference type="PROSITE" id="PS51175">
    <property type="entry name" value="CBM6"/>
    <property type="match status" value="1"/>
</dbReference>
<dbReference type="InterPro" id="IPR005084">
    <property type="entry name" value="CBM6"/>
</dbReference>
<dbReference type="SUPFAM" id="SSF50370">
    <property type="entry name" value="Ricin B-like lectins"/>
    <property type="match status" value="1"/>
</dbReference>
<dbReference type="Gene3D" id="2.60.120.260">
    <property type="entry name" value="Galactose-binding domain-like"/>
    <property type="match status" value="1"/>
</dbReference>
<dbReference type="SMART" id="SM00458">
    <property type="entry name" value="RICIN"/>
    <property type="match status" value="1"/>
</dbReference>
<dbReference type="SMART" id="SM00606">
    <property type="entry name" value="CBD_IV"/>
    <property type="match status" value="1"/>
</dbReference>
<evidence type="ECO:0000256" key="2">
    <source>
        <dbReference type="ARBA" id="ARBA00022729"/>
    </source>
</evidence>
<dbReference type="InterPro" id="IPR001064">
    <property type="entry name" value="Beta/gamma_crystallin"/>
</dbReference>
<gene>
    <name evidence="7" type="ORF">SAMN05444363_0962</name>
</gene>
<dbReference type="NCBIfam" id="TIGR04183">
    <property type="entry name" value="Por_Secre_tail"/>
    <property type="match status" value="1"/>
</dbReference>
<reference evidence="8" key="1">
    <citation type="submission" date="2016-11" db="EMBL/GenBank/DDBJ databases">
        <authorList>
            <person name="Varghese N."/>
            <person name="Submissions S."/>
        </authorList>
    </citation>
    <scope>NUCLEOTIDE SEQUENCE [LARGE SCALE GENOMIC DNA]</scope>
    <source>
        <strain evidence="8">DSM 18829</strain>
    </source>
</reference>
<dbReference type="InterPro" id="IPR008979">
    <property type="entry name" value="Galactose-bd-like_sf"/>
</dbReference>
<dbReference type="Gene3D" id="2.60.20.10">
    <property type="entry name" value="Crystallins"/>
    <property type="match status" value="1"/>
</dbReference>
<dbReference type="Pfam" id="PF14200">
    <property type="entry name" value="RicinB_lectin_2"/>
    <property type="match status" value="1"/>
</dbReference>
<comment type="similarity">
    <text evidence="1">Belongs to the beta/gamma-crystallin family.</text>
</comment>
<evidence type="ECO:0000256" key="1">
    <source>
        <dbReference type="ARBA" id="ARBA00009646"/>
    </source>
</evidence>